<name>A0AAD6HLU3_9EURO</name>
<evidence type="ECO:0000256" key="4">
    <source>
        <dbReference type="ARBA" id="ARBA00023163"/>
    </source>
</evidence>
<dbReference type="SUPFAM" id="SSF57701">
    <property type="entry name" value="Zn2/Cys6 DNA-binding domain"/>
    <property type="match status" value="1"/>
</dbReference>
<dbReference type="AlphaFoldDB" id="A0AAD6HLU3"/>
<dbReference type="GO" id="GO:0008270">
    <property type="term" value="F:zinc ion binding"/>
    <property type="evidence" value="ECO:0007669"/>
    <property type="project" value="InterPro"/>
</dbReference>
<keyword evidence="5" id="KW-0539">Nucleus</keyword>
<dbReference type="PANTHER" id="PTHR37534:SF49">
    <property type="entry name" value="LYSINE BIOSYNTHESIS REGULATORY PROTEIN LYS14"/>
    <property type="match status" value="1"/>
</dbReference>
<dbReference type="Proteomes" id="UP001215712">
    <property type="component" value="Unassembled WGS sequence"/>
</dbReference>
<protein>
    <submittedName>
        <fullName evidence="8">Fungal-specific transcription factor domain-containing protein</fullName>
    </submittedName>
</protein>
<dbReference type="InterPro" id="IPR036864">
    <property type="entry name" value="Zn2-C6_fun-type_DNA-bd_sf"/>
</dbReference>
<keyword evidence="9" id="KW-1185">Reference proteome</keyword>
<evidence type="ECO:0000256" key="6">
    <source>
        <dbReference type="SAM" id="MobiDB-lite"/>
    </source>
</evidence>
<reference evidence="8" key="1">
    <citation type="journal article" date="2023" name="IMA Fungus">
        <title>Comparative genomic study of the Penicillium genus elucidates a diverse pangenome and 15 lateral gene transfer events.</title>
        <authorList>
            <person name="Petersen C."/>
            <person name="Sorensen T."/>
            <person name="Nielsen M.R."/>
            <person name="Sondergaard T.E."/>
            <person name="Sorensen J.L."/>
            <person name="Fitzpatrick D.A."/>
            <person name="Frisvad J.C."/>
            <person name="Nielsen K.L."/>
        </authorList>
    </citation>
    <scope>NUCLEOTIDE SEQUENCE</scope>
    <source>
        <strain evidence="8">IBT 17514</strain>
    </source>
</reference>
<dbReference type="GO" id="GO:0005634">
    <property type="term" value="C:nucleus"/>
    <property type="evidence" value="ECO:0007669"/>
    <property type="project" value="UniProtKB-SubCell"/>
</dbReference>
<evidence type="ECO:0000313" key="9">
    <source>
        <dbReference type="Proteomes" id="UP001215712"/>
    </source>
</evidence>
<keyword evidence="2" id="KW-0805">Transcription regulation</keyword>
<evidence type="ECO:0000259" key="7">
    <source>
        <dbReference type="PROSITE" id="PS50048"/>
    </source>
</evidence>
<evidence type="ECO:0000256" key="2">
    <source>
        <dbReference type="ARBA" id="ARBA00023015"/>
    </source>
</evidence>
<evidence type="ECO:0000256" key="1">
    <source>
        <dbReference type="ARBA" id="ARBA00004123"/>
    </source>
</evidence>
<feature type="non-terminal residue" evidence="8">
    <location>
        <position position="1"/>
    </location>
</feature>
<accession>A0AAD6HLU3</accession>
<dbReference type="Pfam" id="PF11951">
    <property type="entry name" value="Fungal_trans_2"/>
    <property type="match status" value="1"/>
</dbReference>
<reference evidence="8" key="2">
    <citation type="submission" date="2023-01" db="EMBL/GenBank/DDBJ databases">
        <authorList>
            <person name="Petersen C."/>
        </authorList>
    </citation>
    <scope>NUCLEOTIDE SEQUENCE</scope>
    <source>
        <strain evidence="8">IBT 17514</strain>
    </source>
</reference>
<dbReference type="InterPro" id="IPR021858">
    <property type="entry name" value="Fun_TF"/>
</dbReference>
<keyword evidence="3" id="KW-0238">DNA-binding</keyword>
<dbReference type="PANTHER" id="PTHR37534">
    <property type="entry name" value="TRANSCRIPTIONAL ACTIVATOR PROTEIN UGA3"/>
    <property type="match status" value="1"/>
</dbReference>
<evidence type="ECO:0000256" key="3">
    <source>
        <dbReference type="ARBA" id="ARBA00023125"/>
    </source>
</evidence>
<comment type="subcellular location">
    <subcellularLocation>
        <location evidence="1">Nucleus</location>
    </subcellularLocation>
</comment>
<evidence type="ECO:0000313" key="8">
    <source>
        <dbReference type="EMBL" id="KAJ5727173.1"/>
    </source>
</evidence>
<feature type="domain" description="Zn(2)-C6 fungal-type" evidence="7">
    <location>
        <begin position="2"/>
        <end position="30"/>
    </location>
</feature>
<keyword evidence="4" id="KW-0804">Transcription</keyword>
<dbReference type="Pfam" id="PF00172">
    <property type="entry name" value="Zn_clus"/>
    <property type="match status" value="1"/>
</dbReference>
<dbReference type="PROSITE" id="PS50048">
    <property type="entry name" value="ZN2_CY6_FUNGAL_2"/>
    <property type="match status" value="1"/>
</dbReference>
<proteinExistence type="predicted"/>
<dbReference type="GO" id="GO:0045944">
    <property type="term" value="P:positive regulation of transcription by RNA polymerase II"/>
    <property type="evidence" value="ECO:0007669"/>
    <property type="project" value="TreeGrafter"/>
</dbReference>
<dbReference type="CDD" id="cd00067">
    <property type="entry name" value="GAL4"/>
    <property type="match status" value="1"/>
</dbReference>
<gene>
    <name evidence="8" type="ORF">N7493_004993</name>
</gene>
<dbReference type="Gene3D" id="4.10.240.10">
    <property type="entry name" value="Zn(2)-C6 fungal-type DNA-binding domain"/>
    <property type="match status" value="1"/>
</dbReference>
<dbReference type="EMBL" id="JAQJAN010000006">
    <property type="protein sequence ID" value="KAJ5727173.1"/>
    <property type="molecule type" value="Genomic_DNA"/>
</dbReference>
<feature type="compositionally biased region" description="Polar residues" evidence="6">
    <location>
        <begin position="59"/>
        <end position="91"/>
    </location>
</feature>
<sequence>AACLTCRHKSRRCDRARPMCKRCVSKGLHCGGYPDKFRFCGIASRGKWKNQNAPVEQLLSSSDSQIQNASGTSPTESNTLDSNAPSQTLTPNDKPEIEKVLESTETEVLLSHYDRVICPHQIAQQVESKNPYRVYVLSLAYEQIGLLYSVLALSACHLGHLKSDRNLYEDIAVDYRLKAITELGTAIRKVGSGDFSANERDAVFATIQILLLHDICESGISSQGAHISGAMSICSQLMLDQHLTVSDERTVFFLGNLAWLDIIRSFSAPGRLCFPQSLRDKLLSLCDLRFESVNGCPRELVLIIGNALEQSKAHSTGLVGTNEFKKSLQNSIQKFFQWDSSRCFYPDEDPLWLSVAEAYRHTCILRTRRLLDEMEPATKPHIQESVNAILDSISKIPATNPLIELLVLPLFMAGADCLSLHSRHYILLRLGHIKARSEFGGTAPQEILEKVWQARAQQSAHDKSNVPWMPYTQNADSMHQDDYLII</sequence>
<dbReference type="InterPro" id="IPR001138">
    <property type="entry name" value="Zn2Cys6_DnaBD"/>
</dbReference>
<organism evidence="8 9">
    <name type="scientific">Penicillium malachiteum</name>
    <dbReference type="NCBI Taxonomy" id="1324776"/>
    <lineage>
        <taxon>Eukaryota</taxon>
        <taxon>Fungi</taxon>
        <taxon>Dikarya</taxon>
        <taxon>Ascomycota</taxon>
        <taxon>Pezizomycotina</taxon>
        <taxon>Eurotiomycetes</taxon>
        <taxon>Eurotiomycetidae</taxon>
        <taxon>Eurotiales</taxon>
        <taxon>Aspergillaceae</taxon>
        <taxon>Penicillium</taxon>
    </lineage>
</organism>
<feature type="region of interest" description="Disordered" evidence="6">
    <location>
        <begin position="59"/>
        <end position="93"/>
    </location>
</feature>
<dbReference type="GO" id="GO:0000976">
    <property type="term" value="F:transcription cis-regulatory region binding"/>
    <property type="evidence" value="ECO:0007669"/>
    <property type="project" value="TreeGrafter"/>
</dbReference>
<dbReference type="GO" id="GO:0000981">
    <property type="term" value="F:DNA-binding transcription factor activity, RNA polymerase II-specific"/>
    <property type="evidence" value="ECO:0007669"/>
    <property type="project" value="InterPro"/>
</dbReference>
<evidence type="ECO:0000256" key="5">
    <source>
        <dbReference type="ARBA" id="ARBA00023242"/>
    </source>
</evidence>
<comment type="caution">
    <text evidence="8">The sequence shown here is derived from an EMBL/GenBank/DDBJ whole genome shotgun (WGS) entry which is preliminary data.</text>
</comment>